<dbReference type="GO" id="GO:0016020">
    <property type="term" value="C:membrane"/>
    <property type="evidence" value="ECO:0007669"/>
    <property type="project" value="EnsemblFungi"/>
</dbReference>
<keyword evidence="8" id="KW-0378">Hydrolase</keyword>
<dbReference type="OrthoDB" id="405996at2759"/>
<dbReference type="GO" id="GO:0015031">
    <property type="term" value="P:protein transport"/>
    <property type="evidence" value="ECO:0007669"/>
    <property type="project" value="UniProtKB-KW"/>
</dbReference>
<evidence type="ECO:0000256" key="1">
    <source>
        <dbReference type="ARBA" id="ARBA00004496"/>
    </source>
</evidence>
<dbReference type="OMA" id="KWWIGNG"/>
<dbReference type="PROSITE" id="PS50275">
    <property type="entry name" value="SAC"/>
    <property type="match status" value="1"/>
</dbReference>
<evidence type="ECO:0000256" key="5">
    <source>
        <dbReference type="ARBA" id="ARBA00022448"/>
    </source>
</evidence>
<reference evidence="13" key="1">
    <citation type="journal article" date="2011" name="Proc. Natl. Acad. Sci. U.S.A.">
        <title>Evolutionary erosion of yeast sex chromosomes by mating-type switching accidents.</title>
        <authorList>
            <person name="Gordon J.L."/>
            <person name="Armisen D."/>
            <person name="Proux-Wera E."/>
            <person name="Oheigeartaigh S.S."/>
            <person name="Byrne K.P."/>
            <person name="Wolfe K.H."/>
        </authorList>
    </citation>
    <scope>NUCLEOTIDE SEQUENCE [LARGE SCALE GENOMIC DNA]</scope>
    <source>
        <strain evidence="13">ATCC 76901 / BCRC 22586 / CBS 4309 / NBRC 1992 / NRRL Y-12630</strain>
    </source>
</reference>
<dbReference type="AlphaFoldDB" id="G0V8S1"/>
<evidence type="ECO:0000256" key="7">
    <source>
        <dbReference type="ARBA" id="ARBA00022583"/>
    </source>
</evidence>
<keyword evidence="5" id="KW-0813">Transport</keyword>
<evidence type="ECO:0000259" key="11">
    <source>
        <dbReference type="PROSITE" id="PS50275"/>
    </source>
</evidence>
<dbReference type="SMART" id="SM00128">
    <property type="entry name" value="IPPc"/>
    <property type="match status" value="1"/>
</dbReference>
<feature type="domain" description="SAC" evidence="11">
    <location>
        <begin position="148"/>
        <end position="476"/>
    </location>
</feature>
<comment type="subcellular location">
    <subcellularLocation>
        <location evidence="1">Cytoplasm</location>
    </subcellularLocation>
</comment>
<dbReference type="FunCoup" id="G0V8S1">
    <property type="interactions" value="52"/>
</dbReference>
<dbReference type="EMBL" id="HE576752">
    <property type="protein sequence ID" value="CCC67870.1"/>
    <property type="molecule type" value="Genomic_DNA"/>
</dbReference>
<comment type="similarity">
    <text evidence="2">Belongs to the synaptojanin family.</text>
</comment>
<dbReference type="GO" id="GO:0006897">
    <property type="term" value="P:endocytosis"/>
    <property type="evidence" value="ECO:0007669"/>
    <property type="project" value="UniProtKB-KW"/>
</dbReference>
<dbReference type="SUPFAM" id="SSF56219">
    <property type="entry name" value="DNase I-like"/>
    <property type="match status" value="1"/>
</dbReference>
<evidence type="ECO:0000256" key="3">
    <source>
        <dbReference type="ARBA" id="ARBA00009678"/>
    </source>
</evidence>
<dbReference type="Proteomes" id="UP000001640">
    <property type="component" value="Chromosome 1"/>
</dbReference>
<dbReference type="GO" id="GO:0043813">
    <property type="term" value="F:phosphatidylinositol-3,5-bisphosphate 5-phosphatase activity"/>
    <property type="evidence" value="ECO:0007669"/>
    <property type="project" value="TreeGrafter"/>
</dbReference>
<dbReference type="RefSeq" id="XP_003674250.1">
    <property type="nucleotide sequence ID" value="XM_003674202.1"/>
</dbReference>
<feature type="transmembrane region" description="Helical" evidence="10">
    <location>
        <begin position="65"/>
        <end position="87"/>
    </location>
</feature>
<dbReference type="InterPro" id="IPR036691">
    <property type="entry name" value="Endo/exonu/phosph_ase_sf"/>
</dbReference>
<accession>G0V8S1</accession>
<evidence type="ECO:0000313" key="13">
    <source>
        <dbReference type="Proteomes" id="UP000001640"/>
    </source>
</evidence>
<keyword evidence="6" id="KW-0963">Cytoplasm</keyword>
<dbReference type="Pfam" id="PF22669">
    <property type="entry name" value="Exo_endo_phos2"/>
    <property type="match status" value="1"/>
</dbReference>
<evidence type="ECO:0000256" key="2">
    <source>
        <dbReference type="ARBA" id="ARBA00008943"/>
    </source>
</evidence>
<dbReference type="HOGENOM" id="CLU_003016_2_0_1"/>
<dbReference type="eggNOG" id="KOG0566">
    <property type="taxonomic scope" value="Eukaryota"/>
</dbReference>
<keyword evidence="10" id="KW-0472">Membrane</keyword>
<dbReference type="GO" id="GO:0005737">
    <property type="term" value="C:cytoplasm"/>
    <property type="evidence" value="ECO:0007669"/>
    <property type="project" value="UniProtKB-SubCell"/>
</dbReference>
<dbReference type="EC" id="3.1.3.36" evidence="4"/>
<dbReference type="InParanoid" id="G0V8S1"/>
<reference key="2">
    <citation type="submission" date="2011-08" db="EMBL/GenBank/DDBJ databases">
        <title>Genome sequence of Naumovozyma castellii.</title>
        <authorList>
            <person name="Gordon J.L."/>
            <person name="Armisen D."/>
            <person name="Proux-Wera E."/>
            <person name="OhEigeartaigh S.S."/>
            <person name="Byrne K.P."/>
            <person name="Wolfe K.H."/>
        </authorList>
    </citation>
    <scope>NUCLEOTIDE SEQUENCE</scope>
    <source>
        <strain>Type strain:CBS 4309</strain>
    </source>
</reference>
<dbReference type="GO" id="GO:0004439">
    <property type="term" value="F:phosphatidylinositol-4,5-bisphosphate 5-phosphatase activity"/>
    <property type="evidence" value="ECO:0007669"/>
    <property type="project" value="UniProtKB-EC"/>
</dbReference>
<dbReference type="KEGG" id="ncs:NCAS_0A13120"/>
<dbReference type="FunFam" id="3.60.10.10:FF:000029">
    <property type="entry name" value="Inositol polyphosphate 5-phosphatase"/>
    <property type="match status" value="1"/>
</dbReference>
<dbReference type="InterPro" id="IPR046985">
    <property type="entry name" value="IP5"/>
</dbReference>
<evidence type="ECO:0000256" key="10">
    <source>
        <dbReference type="SAM" id="Phobius"/>
    </source>
</evidence>
<evidence type="ECO:0000313" key="12">
    <source>
        <dbReference type="EMBL" id="CCC67870.1"/>
    </source>
</evidence>
<dbReference type="GO" id="GO:0046856">
    <property type="term" value="P:phosphatidylinositol dephosphorylation"/>
    <property type="evidence" value="ECO:0007669"/>
    <property type="project" value="EnsemblFungi"/>
</dbReference>
<proteinExistence type="inferred from homology"/>
<name>G0V8S1_NAUCA</name>
<organism evidence="12 13">
    <name type="scientific">Naumovozyma castellii</name>
    <name type="common">Yeast</name>
    <name type="synonym">Saccharomyces castellii</name>
    <dbReference type="NCBI Taxonomy" id="27288"/>
    <lineage>
        <taxon>Eukaryota</taxon>
        <taxon>Fungi</taxon>
        <taxon>Dikarya</taxon>
        <taxon>Ascomycota</taxon>
        <taxon>Saccharomycotina</taxon>
        <taxon>Saccharomycetes</taxon>
        <taxon>Saccharomycetales</taxon>
        <taxon>Saccharomycetaceae</taxon>
        <taxon>Naumovozyma</taxon>
    </lineage>
</organism>
<dbReference type="STRING" id="1064592.G0V8S1"/>
<sequence>MRVFIGKNPRSIVISSNGYNLLFRRYHKYSSVQQQYSKSSTVVIKSIPDEALTNETMYREIQTSLFNGLLGLVSMGGDIFVAVIAGVQNVGYPRWKLEKDRVIPSESVYKILDVDFYSVDNEVFDYLFLERNEQNYDKLIREHPCGSLKKLFADGSFYFSRDFDLSNIVKNHGLSHNLEYTIDNQDSSFIWNTSLTTEIINWRNRIPIDERHVFDNAGFLTFAIRGFCKTVLVEDGENTSSITIISRISTENKQNAFEYGLNDQGDVANFVETEIVVTTIKFIFSYTQIDASVPLFWEFTDNQILYGRKVKMIKSADQSQIAFNKHFDNLESKYGVISILNLVKPRSDAQESLALAYKQCAESKGTKIINLEYNSGIFSKSKHKLIYLLKQDIYELGAFAYDISRGIYFGKQTGVLRISALDSVEKPIMVEKIVSREVLELATQELEGFEITSTFVDMHDKLWMENYYWLDRTYSKNSKNPSKYGKIYTKLFNSRVKLYDPLHYYISQYLKQMRSNFTFEKDITIFAGTFNIGGKISHDDISEWIFPKDSGLHKPASIYIIGLEEVVELTPGHMLSTDPFTKQYWEKKILTLLNTSNGEEKYVCSWSNQMGGLLLMMFMSSSEYVKIKHIEGDVKKTGFGGMASNKGAVAVSFNYSVTKFCILVSHLAAGLDNVEQRHNDYKTIVKNISFARGLRIRDHDAIIWMGDFNYRILMSNEDVRNLIAAKEYYKLFEKDQLNQQMIAGESFPYYHEMAIDFPPTYKFDPGTKTYDTSEKMRIPAWTDRILNRGEVLKQISYGCAENIMFSDHRPVYATFTAKVTVLDEQKKEALALQIHEKIMTKLKGLSEDDRDLILSEKEPLLEELEPSVLASGISSAASIFLSEQKRGKVLPPPSSDIKKWWIGNGKQVKVTLDVDPETMMINPKRNPNPFIEDDENLLFIPRHSIP</sequence>
<keyword evidence="7" id="KW-0254">Endocytosis</keyword>
<dbReference type="PANTHER" id="PTHR11200:SF269">
    <property type="entry name" value="PHOSPHATIDYLINOSITOL 4,5-BISPHOSPHATE 5-PHOSPHATASE INP51"/>
    <property type="match status" value="1"/>
</dbReference>
<dbReference type="InterPro" id="IPR000300">
    <property type="entry name" value="IPPc"/>
</dbReference>
<keyword evidence="10" id="KW-1133">Transmembrane helix</keyword>
<evidence type="ECO:0000256" key="9">
    <source>
        <dbReference type="ARBA" id="ARBA00022927"/>
    </source>
</evidence>
<keyword evidence="13" id="KW-1185">Reference proteome</keyword>
<dbReference type="Pfam" id="PF02383">
    <property type="entry name" value="Syja_N"/>
    <property type="match status" value="1"/>
</dbReference>
<dbReference type="Gene3D" id="3.60.10.10">
    <property type="entry name" value="Endonuclease/exonuclease/phosphatase"/>
    <property type="match status" value="1"/>
</dbReference>
<keyword evidence="9" id="KW-0653">Protein transport</keyword>
<comment type="similarity">
    <text evidence="3">In the central section; belongs to the inositol 1,4,5-trisphosphate 5-phosphatase family.</text>
</comment>
<evidence type="ECO:0000256" key="6">
    <source>
        <dbReference type="ARBA" id="ARBA00022490"/>
    </source>
</evidence>
<evidence type="ECO:0000256" key="8">
    <source>
        <dbReference type="ARBA" id="ARBA00022801"/>
    </source>
</evidence>
<dbReference type="PANTHER" id="PTHR11200">
    <property type="entry name" value="INOSITOL 5-PHOSPHATASE"/>
    <property type="match status" value="1"/>
</dbReference>
<gene>
    <name evidence="12" type="primary">NCAS0A13120</name>
    <name evidence="12" type="ordered locus">NCAS_0A13120</name>
</gene>
<dbReference type="GeneID" id="96901348"/>
<keyword evidence="10" id="KW-0812">Transmembrane</keyword>
<evidence type="ECO:0000256" key="4">
    <source>
        <dbReference type="ARBA" id="ARBA00013044"/>
    </source>
</evidence>
<dbReference type="InterPro" id="IPR002013">
    <property type="entry name" value="SAC_dom"/>
</dbReference>
<protein>
    <recommendedName>
        <fullName evidence="4">phosphoinositide 5-phosphatase</fullName>
        <ecNumber evidence="4">3.1.3.36</ecNumber>
    </recommendedName>
</protein>